<reference evidence="2" key="1">
    <citation type="submission" date="2020-06" db="EMBL/GenBank/DDBJ databases">
        <authorList>
            <person name="Li T."/>
            <person name="Hu X."/>
            <person name="Zhang T."/>
            <person name="Song X."/>
            <person name="Zhang H."/>
            <person name="Dai N."/>
            <person name="Sheng W."/>
            <person name="Hou X."/>
            <person name="Wei L."/>
        </authorList>
    </citation>
    <scope>NUCLEOTIDE SEQUENCE</scope>
    <source>
        <strain evidence="2">G02</strain>
        <tissue evidence="2">Leaf</tissue>
    </source>
</reference>
<feature type="domain" description="DUF4283" evidence="1">
    <location>
        <begin position="303"/>
        <end position="379"/>
    </location>
</feature>
<reference evidence="2" key="2">
    <citation type="journal article" date="2024" name="Plant">
        <title>Genomic evolution and insights into agronomic trait innovations of Sesamum species.</title>
        <authorList>
            <person name="Miao H."/>
            <person name="Wang L."/>
            <person name="Qu L."/>
            <person name="Liu H."/>
            <person name="Sun Y."/>
            <person name="Le M."/>
            <person name="Wang Q."/>
            <person name="Wei S."/>
            <person name="Zheng Y."/>
            <person name="Lin W."/>
            <person name="Duan Y."/>
            <person name="Cao H."/>
            <person name="Xiong S."/>
            <person name="Wang X."/>
            <person name="Wei L."/>
            <person name="Li C."/>
            <person name="Ma Q."/>
            <person name="Ju M."/>
            <person name="Zhao R."/>
            <person name="Li G."/>
            <person name="Mu C."/>
            <person name="Tian Q."/>
            <person name="Mei H."/>
            <person name="Zhang T."/>
            <person name="Gao T."/>
            <person name="Zhang H."/>
        </authorList>
    </citation>
    <scope>NUCLEOTIDE SEQUENCE</scope>
    <source>
        <strain evidence="2">G02</strain>
    </source>
</reference>
<name>A0AAW2R212_SESRA</name>
<dbReference type="PANTHER" id="PTHR31286:SF99">
    <property type="entry name" value="DUF4283 DOMAIN-CONTAINING PROTEIN"/>
    <property type="match status" value="1"/>
</dbReference>
<dbReference type="PANTHER" id="PTHR31286">
    <property type="entry name" value="GLYCINE-RICH CELL WALL STRUCTURAL PROTEIN 1.8-LIKE"/>
    <property type="match status" value="1"/>
</dbReference>
<organism evidence="2">
    <name type="scientific">Sesamum radiatum</name>
    <name type="common">Black benniseed</name>
    <dbReference type="NCBI Taxonomy" id="300843"/>
    <lineage>
        <taxon>Eukaryota</taxon>
        <taxon>Viridiplantae</taxon>
        <taxon>Streptophyta</taxon>
        <taxon>Embryophyta</taxon>
        <taxon>Tracheophyta</taxon>
        <taxon>Spermatophyta</taxon>
        <taxon>Magnoliopsida</taxon>
        <taxon>eudicotyledons</taxon>
        <taxon>Gunneridae</taxon>
        <taxon>Pentapetalae</taxon>
        <taxon>asterids</taxon>
        <taxon>lamiids</taxon>
        <taxon>Lamiales</taxon>
        <taxon>Pedaliaceae</taxon>
        <taxon>Sesamum</taxon>
    </lineage>
</organism>
<proteinExistence type="predicted"/>
<comment type="caution">
    <text evidence="2">The sequence shown here is derived from an EMBL/GenBank/DDBJ whole genome shotgun (WGS) entry which is preliminary data.</text>
</comment>
<evidence type="ECO:0000313" key="2">
    <source>
        <dbReference type="EMBL" id="KAL0373966.1"/>
    </source>
</evidence>
<dbReference type="AlphaFoldDB" id="A0AAW2R212"/>
<evidence type="ECO:0000259" key="1">
    <source>
        <dbReference type="Pfam" id="PF14111"/>
    </source>
</evidence>
<dbReference type="EMBL" id="JACGWJ010000014">
    <property type="protein sequence ID" value="KAL0373966.1"/>
    <property type="molecule type" value="Genomic_DNA"/>
</dbReference>
<dbReference type="InterPro" id="IPR025558">
    <property type="entry name" value="DUF4283"/>
</dbReference>
<sequence>MKTTYVDWSEMFYVEDLEIGHRVFYRDFTKYCSRVWGWTAHWLAAMKPTPVDWFETFQVEDFETGYRVFYKTSLSTAVVFHRQIWRTLYMSTPAVGLKPVATRRPTPFPPPMRAPCRALRTLLPAGDSLSPAHLLTTSADAGQTVDEPVEDALALGMEAPPPRVLEERPSSMQTRVSSIGTLAAQPVNDAIEARGTTVSGLIEGVDAPGTVSIGIGEQGVGVAAPTPTATIGATKPASPGSIGGSQTAAPEGFMPVSAPMQQQIATAFHNSTGKTLSFVPPTTQNGEIVVRPTLDIIRNGSRRWSSTAVGYFLGRRPYFHHVKDYARSIWSRVREVTATSNGFFFFQFETTVAMEEVIEGGPWLLNGQPIILQKWEPGMVLRKLQHTQVPVWIKLRHLPVELWTNEGLSTVASGIGKPLYLDAITEHARDWTSLVYALSR</sequence>
<dbReference type="InterPro" id="IPR040256">
    <property type="entry name" value="At4g02000-like"/>
</dbReference>
<gene>
    <name evidence="2" type="ORF">Sradi_3312300</name>
</gene>
<accession>A0AAW2R212</accession>
<protein>
    <recommendedName>
        <fullName evidence="1">DUF4283 domain-containing protein</fullName>
    </recommendedName>
</protein>
<dbReference type="Pfam" id="PF14111">
    <property type="entry name" value="DUF4283"/>
    <property type="match status" value="1"/>
</dbReference>